<dbReference type="EMBL" id="CP000385">
    <property type="protein sequence ID" value="ABG11609.1"/>
    <property type="molecule type" value="Genomic_DNA"/>
</dbReference>
<protein>
    <recommendedName>
        <fullName evidence="2">DUF2191 domain-containing protein</fullName>
    </recommendedName>
</protein>
<gene>
    <name evidence="1" type="ordered locus">Mmcs_5509</name>
</gene>
<geneLocation type="plasmid" evidence="1">
    <name>Plasmid1</name>
</geneLocation>
<organism evidence="1">
    <name type="scientific">Mycobacterium sp. (strain MCS)</name>
    <dbReference type="NCBI Taxonomy" id="164756"/>
    <lineage>
        <taxon>Bacteria</taxon>
        <taxon>Bacillati</taxon>
        <taxon>Actinomycetota</taxon>
        <taxon>Actinomycetes</taxon>
        <taxon>Mycobacteriales</taxon>
        <taxon>Mycobacteriaceae</taxon>
        <taxon>Mycobacterium</taxon>
    </lineage>
</organism>
<evidence type="ECO:0008006" key="2">
    <source>
        <dbReference type="Google" id="ProtNLM"/>
    </source>
</evidence>
<keyword evidence="1" id="KW-0614">Plasmid</keyword>
<dbReference type="KEGG" id="mmc:Mmcs_5509"/>
<name>A0A5Q5BSV4_MYCSS</name>
<accession>A0A5Q5BSV4</accession>
<evidence type="ECO:0000313" key="1">
    <source>
        <dbReference type="EMBL" id="ABG11609.1"/>
    </source>
</evidence>
<sequence length="78" mass="8427">MPRTRVSTTVDADLLASARALLPAAKDHALFDEALGALLAAHRAAEVDAGYAAYDEHPADEPDQWGDVVAWRQSVSRR</sequence>
<dbReference type="AlphaFoldDB" id="A0A5Q5BSV4"/>
<reference evidence="1" key="1">
    <citation type="submission" date="2006-06" db="EMBL/GenBank/DDBJ databases">
        <title>Complete sequence of plasmid of Mycobacterium sp. MCS.</title>
        <authorList>
            <consortium name="US DOE Joint Genome Institute"/>
            <person name="Copeland A."/>
            <person name="Lucas S."/>
            <person name="Lapidus A."/>
            <person name="Barry K."/>
            <person name="Detter J.C."/>
            <person name="Glavina del Rio T."/>
            <person name="Hammon N."/>
            <person name="Israni S."/>
            <person name="Dalin E."/>
            <person name="Tice H."/>
            <person name="Pitluck S."/>
            <person name="Martinez M."/>
            <person name="Schmutz J."/>
            <person name="Larimer F."/>
            <person name="Land M."/>
            <person name="Hauser L."/>
            <person name="Kyrpides N."/>
            <person name="Kim E."/>
            <person name="Miller C.D."/>
            <person name="Hughes J.E."/>
            <person name="Anderson A.J."/>
            <person name="Sims R.C."/>
            <person name="Richardson P."/>
        </authorList>
    </citation>
    <scope>NUCLEOTIDE SEQUENCE [LARGE SCALE GENOMIC DNA]</scope>
    <source>
        <strain evidence="1">MCS</strain>
        <plasmid evidence="1">Plasmid1</plasmid>
    </source>
</reference>
<proteinExistence type="predicted"/>